<dbReference type="AlphaFoldDB" id="A0A9B0TW16"/>
<sequence>MALNPEDRYGGFHHAEVVAFINKKIRGHVKGPEFYLENMSLPWEEVEDKLRATLEDSEVPSDAKEACAWGSLALGVRSACKQSQLQRRKIQWLHDLSKLHKSASQTLATNLKELTAQQELERKEAALQQQMLQTSLAEVQKERDQLKRKLLMTELWQPLESTTLWPSLDTVRDPGKEEVEEEQEEVERMWPCIATVSGDGTKGVGKEEEKLVDWVLSCVGGAGTEGEGEEEVEVVDRVWPCMTSASGVGTEGEGKEEAVDRLWTRVASASGVGTEGKGKEQEEVADTMWPGLTSTSGAVIGEAKEEKEVVITMWLSLSTANGAGIEGESKEEEKLVDTVWPCLAISGGAWIGGKGEQKEELADSLWPCVTTASGGETEEGKGVEVVDTVWSSLTTFSGAGAEGNGEGKEEVVGTVWSSLTTVGGAGIEGEGKEEEEVVAPAATIAAANDTGGEEEMGAASAVTSLVTKVSQEAGGTFLQLSGAMEQKKITSGRQREELGSLETARFYFPGAVKSEPTIPQQLELTTLDSYNCMKYKFQLLQAWYHSLKLEYNKLAREKLEMQHYYVMSYNMNIKMHKKAEIRKRLNGQCPSPTLPVNKSTNNKSWEPSRELIRSTLLS</sequence>
<reference evidence="6" key="1">
    <citation type="submission" date="2025-08" db="UniProtKB">
        <authorList>
            <consortium name="RefSeq"/>
        </authorList>
    </citation>
    <scope>IDENTIFICATION</scope>
    <source>
        <tissue evidence="6">Spleen</tissue>
    </source>
</reference>
<feature type="region of interest" description="Disordered" evidence="2">
    <location>
        <begin position="586"/>
        <end position="618"/>
    </location>
</feature>
<evidence type="ECO:0000259" key="3">
    <source>
        <dbReference type="Pfam" id="PF03920"/>
    </source>
</evidence>
<proteinExistence type="inferred from homology"/>
<feature type="compositionally biased region" description="Polar residues" evidence="2">
    <location>
        <begin position="588"/>
        <end position="605"/>
    </location>
</feature>
<accession>A0A9B0TW16</accession>
<dbReference type="OrthoDB" id="448399at2759"/>
<dbReference type="Pfam" id="PF03920">
    <property type="entry name" value="TLE_N"/>
    <property type="match status" value="1"/>
</dbReference>
<dbReference type="PANTHER" id="PTHR23111">
    <property type="entry name" value="ZINC FINGER PROTEIN"/>
    <property type="match status" value="1"/>
</dbReference>
<name>A0A9B0TW16_CHRAS</name>
<dbReference type="RefSeq" id="XP_006871121.1">
    <property type="nucleotide sequence ID" value="XM_006871059.1"/>
</dbReference>
<evidence type="ECO:0000256" key="1">
    <source>
        <dbReference type="ARBA" id="ARBA00008287"/>
    </source>
</evidence>
<dbReference type="Pfam" id="PF15186">
    <property type="entry name" value="TEX13"/>
    <property type="match status" value="1"/>
</dbReference>
<comment type="similarity">
    <text evidence="1">Belongs to the TEX13 family.</text>
</comment>
<evidence type="ECO:0000256" key="2">
    <source>
        <dbReference type="SAM" id="MobiDB-lite"/>
    </source>
</evidence>
<dbReference type="PANTHER" id="PTHR23111:SF64">
    <property type="entry name" value="TESTIS-EXPRESSED PROTEIN 13A"/>
    <property type="match status" value="1"/>
</dbReference>
<dbReference type="Proteomes" id="UP000504623">
    <property type="component" value="Unplaced"/>
</dbReference>
<evidence type="ECO:0000313" key="5">
    <source>
        <dbReference type="Proteomes" id="UP000504623"/>
    </source>
</evidence>
<feature type="domain" description="Testis-expressed protein 13 A-D N-terminal" evidence="4">
    <location>
        <begin position="5"/>
        <end position="153"/>
    </location>
</feature>
<evidence type="ECO:0000313" key="6">
    <source>
        <dbReference type="RefSeq" id="XP_006871121.1"/>
    </source>
</evidence>
<evidence type="ECO:0000259" key="4">
    <source>
        <dbReference type="Pfam" id="PF15186"/>
    </source>
</evidence>
<gene>
    <name evidence="6" type="primary">LOC102835003</name>
</gene>
<dbReference type="InterPro" id="IPR028193">
    <property type="entry name" value="TEX13A-D_N"/>
</dbReference>
<dbReference type="GO" id="GO:0003729">
    <property type="term" value="F:mRNA binding"/>
    <property type="evidence" value="ECO:0007669"/>
    <property type="project" value="TreeGrafter"/>
</dbReference>
<protein>
    <submittedName>
        <fullName evidence="6">Uncharacterized protein LOC102835003</fullName>
    </submittedName>
</protein>
<feature type="domain" description="Groucho/TLE N-terminal Q-rich" evidence="3">
    <location>
        <begin position="523"/>
        <end position="590"/>
    </location>
</feature>
<dbReference type="GeneID" id="102835003"/>
<keyword evidence="5" id="KW-1185">Reference proteome</keyword>
<dbReference type="InterPro" id="IPR005617">
    <property type="entry name" value="Groucho/TLE_N"/>
</dbReference>
<organism evidence="5 6">
    <name type="scientific">Chrysochloris asiatica</name>
    <name type="common">Cape golden mole</name>
    <dbReference type="NCBI Taxonomy" id="185453"/>
    <lineage>
        <taxon>Eukaryota</taxon>
        <taxon>Metazoa</taxon>
        <taxon>Chordata</taxon>
        <taxon>Craniata</taxon>
        <taxon>Vertebrata</taxon>
        <taxon>Euteleostomi</taxon>
        <taxon>Mammalia</taxon>
        <taxon>Eutheria</taxon>
        <taxon>Afrotheria</taxon>
        <taxon>Chrysochloridae</taxon>
        <taxon>Chrysochlorinae</taxon>
        <taxon>Chrysochloris</taxon>
    </lineage>
</organism>